<dbReference type="AlphaFoldDB" id="A0A077ZZU7"/>
<reference evidence="2 3" key="1">
    <citation type="submission" date="2014-06" db="EMBL/GenBank/DDBJ databases">
        <authorList>
            <person name="Swart Estienne"/>
        </authorList>
    </citation>
    <scope>NUCLEOTIDE SEQUENCE [LARGE SCALE GENOMIC DNA]</scope>
    <source>
        <strain evidence="2 3">130c</strain>
    </source>
</reference>
<accession>A0A077ZZU7</accession>
<dbReference type="EMBL" id="CCKQ01004264">
    <property type="protein sequence ID" value="CDW75420.1"/>
    <property type="molecule type" value="Genomic_DNA"/>
</dbReference>
<name>A0A077ZZU7_STYLE</name>
<evidence type="ECO:0000313" key="3">
    <source>
        <dbReference type="Proteomes" id="UP000039865"/>
    </source>
</evidence>
<dbReference type="InParanoid" id="A0A077ZZU7"/>
<sequence>MTSSLSAIFSQRNKKSRDFTETFYTKVSKFVSRIKFPHIRSVSGSHQKNSIDHGVRSPMKIESFKALNQTIKEDQINECLNILDETKNENEFLIDGIEKYDYSRSDNFVLKLTDIIQKQNDEIQKLRKKLQKKINGRKPKSEGEITNT</sequence>
<evidence type="ECO:0000256" key="1">
    <source>
        <dbReference type="SAM" id="Coils"/>
    </source>
</evidence>
<gene>
    <name evidence="2" type="primary">Contig1992.g2151</name>
    <name evidence="2" type="ORF">STYLEM_4410</name>
</gene>
<keyword evidence="3" id="KW-1185">Reference proteome</keyword>
<keyword evidence="1" id="KW-0175">Coiled coil</keyword>
<feature type="coiled-coil region" evidence="1">
    <location>
        <begin position="109"/>
        <end position="136"/>
    </location>
</feature>
<proteinExistence type="predicted"/>
<evidence type="ECO:0000313" key="2">
    <source>
        <dbReference type="EMBL" id="CDW75420.1"/>
    </source>
</evidence>
<protein>
    <submittedName>
        <fullName evidence="2">Uncharacterized protein</fullName>
    </submittedName>
</protein>
<organism evidence="2 3">
    <name type="scientific">Stylonychia lemnae</name>
    <name type="common">Ciliate</name>
    <dbReference type="NCBI Taxonomy" id="5949"/>
    <lineage>
        <taxon>Eukaryota</taxon>
        <taxon>Sar</taxon>
        <taxon>Alveolata</taxon>
        <taxon>Ciliophora</taxon>
        <taxon>Intramacronucleata</taxon>
        <taxon>Spirotrichea</taxon>
        <taxon>Stichotrichia</taxon>
        <taxon>Sporadotrichida</taxon>
        <taxon>Oxytrichidae</taxon>
        <taxon>Stylonychinae</taxon>
        <taxon>Stylonychia</taxon>
    </lineage>
</organism>
<dbReference type="Proteomes" id="UP000039865">
    <property type="component" value="Unassembled WGS sequence"/>
</dbReference>